<evidence type="ECO:0000256" key="8">
    <source>
        <dbReference type="PROSITE-ProRule" id="PRU10040"/>
    </source>
</evidence>
<dbReference type="SMART" id="SM00856">
    <property type="entry name" value="PMEI"/>
    <property type="match status" value="1"/>
</dbReference>
<evidence type="ECO:0000256" key="3">
    <source>
        <dbReference type="ARBA" id="ARBA00006027"/>
    </source>
</evidence>
<dbReference type="InterPro" id="IPR012334">
    <property type="entry name" value="Pectin_lyas_fold"/>
</dbReference>
<keyword evidence="7 9" id="KW-0063">Aspartyl esterase</keyword>
<organism evidence="11">
    <name type="scientific">Fagus sylvatica</name>
    <name type="common">Beechnut</name>
    <dbReference type="NCBI Taxonomy" id="28930"/>
    <lineage>
        <taxon>Eukaryota</taxon>
        <taxon>Viridiplantae</taxon>
        <taxon>Streptophyta</taxon>
        <taxon>Embryophyta</taxon>
        <taxon>Tracheophyta</taxon>
        <taxon>Spermatophyta</taxon>
        <taxon>Magnoliopsida</taxon>
        <taxon>eudicotyledons</taxon>
        <taxon>Gunneridae</taxon>
        <taxon>Pentapetalae</taxon>
        <taxon>rosids</taxon>
        <taxon>fabids</taxon>
        <taxon>Fagales</taxon>
        <taxon>Fagaceae</taxon>
        <taxon>Fagus</taxon>
    </lineage>
</organism>
<protein>
    <recommendedName>
        <fullName evidence="9">Pectinesterase</fullName>
        <ecNumber evidence="9">3.1.1.11</ecNumber>
    </recommendedName>
</protein>
<dbReference type="SUPFAM" id="SSF101148">
    <property type="entry name" value="Plant invertase/pectin methylesterase inhibitor"/>
    <property type="match status" value="1"/>
</dbReference>
<comment type="function">
    <text evidence="9">Acts in the modification of cell walls via demethylesterification of cell wall pectin.</text>
</comment>
<reference evidence="11" key="1">
    <citation type="submission" date="2018-02" db="EMBL/GenBank/DDBJ databases">
        <authorList>
            <person name="Cohen D.B."/>
            <person name="Kent A.D."/>
        </authorList>
    </citation>
    <scope>NUCLEOTIDE SEQUENCE</scope>
</reference>
<evidence type="ECO:0000256" key="2">
    <source>
        <dbReference type="ARBA" id="ARBA00005184"/>
    </source>
</evidence>
<keyword evidence="9" id="KW-0961">Cell wall biogenesis/degradation</keyword>
<feature type="active site" evidence="8">
    <location>
        <position position="377"/>
    </location>
</feature>
<evidence type="ECO:0000256" key="1">
    <source>
        <dbReference type="ARBA" id="ARBA00004191"/>
    </source>
</evidence>
<dbReference type="GO" id="GO:0004857">
    <property type="term" value="F:enzyme inhibitor activity"/>
    <property type="evidence" value="ECO:0007669"/>
    <property type="project" value="InterPro"/>
</dbReference>
<evidence type="ECO:0000256" key="7">
    <source>
        <dbReference type="ARBA" id="ARBA00023085"/>
    </source>
</evidence>
<dbReference type="InterPro" id="IPR033131">
    <property type="entry name" value="Pectinesterase_Asp_AS"/>
</dbReference>
<dbReference type="SUPFAM" id="SSF51126">
    <property type="entry name" value="Pectin lyase-like"/>
    <property type="match status" value="1"/>
</dbReference>
<dbReference type="AlphaFoldDB" id="A0A2N9EIQ5"/>
<evidence type="ECO:0000313" key="11">
    <source>
        <dbReference type="EMBL" id="SPC74500.1"/>
    </source>
</evidence>
<dbReference type="GO" id="GO:0030599">
    <property type="term" value="F:pectinesterase activity"/>
    <property type="evidence" value="ECO:0007669"/>
    <property type="project" value="UniProtKB-UniRule"/>
</dbReference>
<dbReference type="GO" id="GO:0045490">
    <property type="term" value="P:pectin catabolic process"/>
    <property type="evidence" value="ECO:0007669"/>
    <property type="project" value="UniProtKB-UniRule"/>
</dbReference>
<dbReference type="GO" id="GO:0042545">
    <property type="term" value="P:cell wall modification"/>
    <property type="evidence" value="ECO:0007669"/>
    <property type="project" value="UniProtKB-UniRule"/>
</dbReference>
<keyword evidence="6 9" id="KW-0378">Hydrolase</keyword>
<evidence type="ECO:0000256" key="9">
    <source>
        <dbReference type="RuleBase" id="RU000589"/>
    </source>
</evidence>
<dbReference type="InterPro" id="IPR006501">
    <property type="entry name" value="Pectinesterase_inhib_dom"/>
</dbReference>
<dbReference type="Gene3D" id="1.20.140.40">
    <property type="entry name" value="Invertase/pectin methylesterase inhibitor family protein"/>
    <property type="match status" value="1"/>
</dbReference>
<dbReference type="EC" id="3.1.1.11" evidence="9"/>
<dbReference type="InterPro" id="IPR000070">
    <property type="entry name" value="Pectinesterase_cat"/>
</dbReference>
<comment type="similarity">
    <text evidence="3">In the N-terminal section; belongs to the PMEI family.</text>
</comment>
<evidence type="ECO:0000259" key="10">
    <source>
        <dbReference type="SMART" id="SM00856"/>
    </source>
</evidence>
<dbReference type="NCBIfam" id="TIGR01614">
    <property type="entry name" value="PME_inhib"/>
    <property type="match status" value="1"/>
</dbReference>
<feature type="domain" description="Pectinesterase inhibitor" evidence="10">
    <location>
        <begin position="40"/>
        <end position="191"/>
    </location>
</feature>
<proteinExistence type="inferred from homology"/>
<accession>A0A2N9EIQ5</accession>
<comment type="subcellular location">
    <subcellularLocation>
        <location evidence="1 9">Secreted</location>
        <location evidence="1 9">Cell wall</location>
    </subcellularLocation>
</comment>
<sequence length="541" mass="58753">MNKLVIGGLSILLVVGAVIGIIAGVNYSGNSNKGDNVLSTTSKSIAAMCTPTDYKQACVNSLSSFANNGSATPKDLIQSALQATIEEVKAALQKSGTIGKDTNNSTQKMAVEDCKDLLQFAVDELQASFSMVGDSDLHTINDKEAELKNWLSTMISYQQTCLDGVTEPDLKNAMSNGLLNATQLTSNALAIVSAISEIMTSFKIPLNMTASSRQLLDASEDNDNQYPVWLSASDRKLLASNSNGQVTPNAIVAKDGSGQYKTISEALAAYLKNNKGRYVIYVKAGIYDEYITVKKDQVNVLMYGDGPRKTMITGKKSNLAGLPTFQTASFAAVGTGFIAKSMGFQNTAGPEGHQADTLYVQTHRQFYHNCVISGTVDFIFGDSATLIQNCKIIVRKPMDHQSNTITAHGRSDKRENTGLVIQNCRIVPEEKLYPSRLQIASYLARPWKEYACTVIMESTLGDFIQPAGWLEWSGNFALDTLHYAEYANQGPGAKTDNRVKWKGHKVITNRNEALQFTAGPFIQGNLWLSATGAPYFPGFKN</sequence>
<dbReference type="Pfam" id="PF01095">
    <property type="entry name" value="Pectinesterase"/>
    <property type="match status" value="2"/>
</dbReference>
<keyword evidence="5 9" id="KW-0134">Cell wall</keyword>
<dbReference type="PANTHER" id="PTHR31707">
    <property type="entry name" value="PECTINESTERASE"/>
    <property type="match status" value="1"/>
</dbReference>
<dbReference type="UniPathway" id="UPA00545">
    <property type="reaction ID" value="UER00823"/>
</dbReference>
<keyword evidence="9" id="KW-0964">Secreted</keyword>
<name>A0A2N9EIQ5_FAGSY</name>
<evidence type="ECO:0000256" key="4">
    <source>
        <dbReference type="ARBA" id="ARBA00007786"/>
    </source>
</evidence>
<dbReference type="PROSITE" id="PS00800">
    <property type="entry name" value="PECTINESTERASE_1"/>
    <property type="match status" value="1"/>
</dbReference>
<dbReference type="Gene3D" id="2.160.20.10">
    <property type="entry name" value="Single-stranded right-handed beta-helix, Pectin lyase-like"/>
    <property type="match status" value="2"/>
</dbReference>
<dbReference type="InterPro" id="IPR011050">
    <property type="entry name" value="Pectin_lyase_fold/virulence"/>
</dbReference>
<dbReference type="InterPro" id="IPR018040">
    <property type="entry name" value="Pectinesterase_Tyr_AS"/>
</dbReference>
<comment type="similarity">
    <text evidence="4">In the C-terminal section; belongs to the pectinesterase family.</text>
</comment>
<gene>
    <name evidence="11" type="ORF">FSB_LOCUS2382</name>
</gene>
<dbReference type="FunFam" id="1.20.140.40:FF:000001">
    <property type="entry name" value="Pectinesterase"/>
    <property type="match status" value="1"/>
</dbReference>
<evidence type="ECO:0000256" key="5">
    <source>
        <dbReference type="ARBA" id="ARBA00022512"/>
    </source>
</evidence>
<dbReference type="PROSITE" id="PS00503">
    <property type="entry name" value="PECTINESTERASE_2"/>
    <property type="match status" value="1"/>
</dbReference>
<dbReference type="EMBL" id="OIVN01000113">
    <property type="protein sequence ID" value="SPC74500.1"/>
    <property type="molecule type" value="Genomic_DNA"/>
</dbReference>
<dbReference type="Pfam" id="PF04043">
    <property type="entry name" value="PMEI"/>
    <property type="match status" value="1"/>
</dbReference>
<dbReference type="InterPro" id="IPR035513">
    <property type="entry name" value="Invertase/methylesterase_inhib"/>
</dbReference>
<dbReference type="CDD" id="cd15798">
    <property type="entry name" value="PMEI-like_3"/>
    <property type="match status" value="1"/>
</dbReference>
<evidence type="ECO:0000256" key="6">
    <source>
        <dbReference type="ARBA" id="ARBA00022801"/>
    </source>
</evidence>
<comment type="catalytic activity">
    <reaction evidence="9">
        <text>[(1-&gt;4)-alpha-D-galacturonosyl methyl ester](n) + n H2O = [(1-&gt;4)-alpha-D-galacturonosyl](n) + n methanol + n H(+)</text>
        <dbReference type="Rhea" id="RHEA:22380"/>
        <dbReference type="Rhea" id="RHEA-COMP:14570"/>
        <dbReference type="Rhea" id="RHEA-COMP:14573"/>
        <dbReference type="ChEBI" id="CHEBI:15377"/>
        <dbReference type="ChEBI" id="CHEBI:15378"/>
        <dbReference type="ChEBI" id="CHEBI:17790"/>
        <dbReference type="ChEBI" id="CHEBI:140522"/>
        <dbReference type="ChEBI" id="CHEBI:140523"/>
        <dbReference type="EC" id="3.1.1.11"/>
    </reaction>
</comment>
<comment type="pathway">
    <text evidence="2 9">Glycan metabolism; pectin degradation; 2-dehydro-3-deoxy-D-gluconate from pectin: step 1/5.</text>
</comment>